<dbReference type="PROSITE" id="PS00571">
    <property type="entry name" value="AMIDASES"/>
    <property type="match status" value="1"/>
</dbReference>
<reference evidence="2 3" key="1">
    <citation type="submission" date="2016-10" db="EMBL/GenBank/DDBJ databases">
        <authorList>
            <person name="Varghese N."/>
            <person name="Submissions S."/>
        </authorList>
    </citation>
    <scope>NUCLEOTIDE SEQUENCE [LARGE SCALE GENOMIC DNA]</scope>
    <source>
        <strain evidence="2 3">DSM 18839</strain>
    </source>
</reference>
<dbReference type="InterPro" id="IPR000120">
    <property type="entry name" value="Amidase"/>
</dbReference>
<gene>
    <name evidence="2" type="ORF">SAMN05660686_03531</name>
</gene>
<proteinExistence type="predicted"/>
<dbReference type="PANTHER" id="PTHR11895">
    <property type="entry name" value="TRANSAMIDASE"/>
    <property type="match status" value="1"/>
</dbReference>
<accession>A0A8G2BK36</accession>
<dbReference type="InterPro" id="IPR023631">
    <property type="entry name" value="Amidase_dom"/>
</dbReference>
<evidence type="ECO:0000313" key="2">
    <source>
        <dbReference type="EMBL" id="SDG15442.1"/>
    </source>
</evidence>
<dbReference type="Gene3D" id="3.90.1300.10">
    <property type="entry name" value="Amidase signature (AS) domain"/>
    <property type="match status" value="1"/>
</dbReference>
<dbReference type="OrthoDB" id="7245165at2"/>
<comment type="caution">
    <text evidence="2">The sequence shown here is derived from an EMBL/GenBank/DDBJ whole genome shotgun (WGS) entry which is preliminary data.</text>
</comment>
<organism evidence="2 3">
    <name type="scientific">Thalassobaculum litoreum DSM 18839</name>
    <dbReference type="NCBI Taxonomy" id="1123362"/>
    <lineage>
        <taxon>Bacteria</taxon>
        <taxon>Pseudomonadati</taxon>
        <taxon>Pseudomonadota</taxon>
        <taxon>Alphaproteobacteria</taxon>
        <taxon>Rhodospirillales</taxon>
        <taxon>Thalassobaculaceae</taxon>
        <taxon>Thalassobaculum</taxon>
    </lineage>
</organism>
<dbReference type="Proteomes" id="UP000198615">
    <property type="component" value="Unassembled WGS sequence"/>
</dbReference>
<dbReference type="Pfam" id="PF01425">
    <property type="entry name" value="Amidase"/>
    <property type="match status" value="1"/>
</dbReference>
<dbReference type="EMBL" id="FNBW01000011">
    <property type="protein sequence ID" value="SDG15442.1"/>
    <property type="molecule type" value="Genomic_DNA"/>
</dbReference>
<dbReference type="AlphaFoldDB" id="A0A8G2BK36"/>
<sequence length="485" mass="51481">MAASTELTKLTAREAVRLLDLGEVTPLELIDAAAARIAEVEPAVNALPTLCLDRAREAAKTLTERAGKGEPGWLAGLPVAIKDLMDVKGVRTTYASPIYADHVPDSSHPLVEKIEERGGLVIAKSNTPEFGAGGNTYNEVFGKTRNPWNTSLTPGGSSGGAAVALATGEVWLAHGSDHGGSLRGPAAHTSVVGLRPSPGRVTRGTVNNLFSPSSVEGPMARNVPDIALFLDTMAGQCPRDPMSRPAPDRSFVGTVDAALADKKAWWPKRVAFSADLGGIAPISKAVRGVIGDAVRNFEKLGIPVEEACPEMGGIGEAFQILRAMIFVVNHGERLKTHRDRIKQDIIWNTEKGLALSPEEIAWAERERAAFYRRVADFFETYDLLLLPVTVLPPYDVDKTRIDGVDGVKFDNYIAASMTTSSITLTACPSLSLPAGFTDDGRPVGIQVVGKPHDDAGLLAAAALLEDLTGLAGKLPIDPRPGEPID</sequence>
<protein>
    <submittedName>
        <fullName evidence="2">Amidase</fullName>
    </submittedName>
</protein>
<dbReference type="GO" id="GO:0003824">
    <property type="term" value="F:catalytic activity"/>
    <property type="evidence" value="ECO:0007669"/>
    <property type="project" value="InterPro"/>
</dbReference>
<feature type="domain" description="Amidase" evidence="1">
    <location>
        <begin position="28"/>
        <end position="458"/>
    </location>
</feature>
<name>A0A8G2BK36_9PROT</name>
<dbReference type="RefSeq" id="WP_093152334.1">
    <property type="nucleotide sequence ID" value="NZ_FNBW01000011.1"/>
</dbReference>
<evidence type="ECO:0000259" key="1">
    <source>
        <dbReference type="Pfam" id="PF01425"/>
    </source>
</evidence>
<dbReference type="PANTHER" id="PTHR11895:SF76">
    <property type="entry name" value="INDOLEACETAMIDE HYDROLASE"/>
    <property type="match status" value="1"/>
</dbReference>
<dbReference type="InterPro" id="IPR020556">
    <property type="entry name" value="Amidase_CS"/>
</dbReference>
<keyword evidence="3" id="KW-1185">Reference proteome</keyword>
<dbReference type="SUPFAM" id="SSF75304">
    <property type="entry name" value="Amidase signature (AS) enzymes"/>
    <property type="match status" value="1"/>
</dbReference>
<dbReference type="InterPro" id="IPR036928">
    <property type="entry name" value="AS_sf"/>
</dbReference>
<evidence type="ECO:0000313" key="3">
    <source>
        <dbReference type="Proteomes" id="UP000198615"/>
    </source>
</evidence>